<dbReference type="InterPro" id="IPR044730">
    <property type="entry name" value="RNase_H-like_dom_plant"/>
</dbReference>
<evidence type="ECO:0000313" key="3">
    <source>
        <dbReference type="EMBL" id="GAU34270.1"/>
    </source>
</evidence>
<dbReference type="InterPro" id="IPR002156">
    <property type="entry name" value="RNaseH_domain"/>
</dbReference>
<proteinExistence type="predicted"/>
<gene>
    <name evidence="3" type="ORF">TSUD_321160</name>
</gene>
<dbReference type="PANTHER" id="PTHR31635">
    <property type="entry name" value="REVERSE TRANSCRIPTASE DOMAIN-CONTAINING PROTEIN-RELATED"/>
    <property type="match status" value="1"/>
</dbReference>
<evidence type="ECO:0008006" key="5">
    <source>
        <dbReference type="Google" id="ProtNLM"/>
    </source>
</evidence>
<dbReference type="OrthoDB" id="1748430at2759"/>
<dbReference type="GO" id="GO:0003676">
    <property type="term" value="F:nucleic acid binding"/>
    <property type="evidence" value="ECO:0007669"/>
    <property type="project" value="InterPro"/>
</dbReference>
<dbReference type="InterPro" id="IPR036397">
    <property type="entry name" value="RNaseH_sf"/>
</dbReference>
<sequence>MGFKFTWRGPVYHGGQRIYERLDRALCNSNWRLMFPDGFVKVLTRVEYSDHHPILISTKAAPHLVAPRQFHFESAWFLEPYYTGMLQQNWNNNVSITNNLVSIEKAIKEWKFHTIDQVLHQKKHLLARIGGVQHSLQRGLNRGGMRRLEKRLQDELSSIIRKEELMWYQRSRAKWLKDGDRNTKYYHLKTINRKRRNNVNMLKNDSGQWVDDVFQIRNLATDFYRRLFADNQISRAWHNTSITYPVLDTVVMNQLAAPICEGEVKKAVFSMHPWKAPGPDGFSAGFYQKSWDIVGKTIYNFVENVWHNPSAIAEVNQTDICLIPKVDKPEFVTQFRPISLCNTNYKIVSKVIVERLKECVASLVSPYQTGFVPGRNIHENIVAAKEMAHTMNYMKGRNGAFAVKVDLSKAYDKLSWEFIWKVLVEIKFSEPLINIIMHSISSVMTNVKWNDTRTDFFRPQRGIRQGDPISPYLFVLCMDKLSHIILQAVEEGKWRGIKAGRNGPMISHLMFADDLLLFGSASVDQMRCVVDSLNLFCSMSGQEVSQDKTSVMFSRNVERSLRTKLLSITGYKETSNFGKYLGVPLHGRALKKADFQYLLDQASMKLSLWKANHLSFAGRVTLAKSVIEAIPNYPMMSSLIPKACLDEIQRIQRNFIWGDTEQKRKYHAIGWEKIVVTKDMGGLGMRKLDIMNKTCLCKLGWKLQAGGDALWCSVLRGKYCRDNSLLPRPYDGIVLEKIVDIPQRLHGVKLCDLVDSMGRWKCNLMVDWLPAIIIKKIVATLPPSEEHGNDERVIAGGTSSQFSVAGIWQGRGSWSDVWALSCHCLWSWRNKEMYEVNFSRPSRPPQHVLKLAEEYFDAVSNNAIVTVSNTSVSEIGWIPPRDLFVRLNTDGAYKEHVVAGCGGLIRGSQGEWLGGFAKCVGLCSAFVAELWGVLERLRFVYRLGFRRVELHTDFVAVAQVLQKGSSLSTNGGALLKQIWQLLELDWVVVVSYTYREANKCADALANLGCTLDCKVEFYDACPAIVRDVYQYDLIGNTTPRLISM</sequence>
<dbReference type="PROSITE" id="PS50878">
    <property type="entry name" value="RT_POL"/>
    <property type="match status" value="1"/>
</dbReference>
<dbReference type="Pfam" id="PF13456">
    <property type="entry name" value="RVT_3"/>
    <property type="match status" value="1"/>
</dbReference>
<evidence type="ECO:0000259" key="1">
    <source>
        <dbReference type="PROSITE" id="PS50878"/>
    </source>
</evidence>
<dbReference type="Proteomes" id="UP000242715">
    <property type="component" value="Unassembled WGS sequence"/>
</dbReference>
<dbReference type="Pfam" id="PF00078">
    <property type="entry name" value="RVT_1"/>
    <property type="match status" value="1"/>
</dbReference>
<evidence type="ECO:0000259" key="2">
    <source>
        <dbReference type="PROSITE" id="PS50879"/>
    </source>
</evidence>
<reference evidence="4" key="1">
    <citation type="journal article" date="2017" name="Front. Plant Sci.">
        <title>Climate Clever Clovers: New Paradigm to Reduce the Environmental Footprint of Ruminants by Breeding Low Methanogenic Forages Utilizing Haplotype Variation.</title>
        <authorList>
            <person name="Kaur P."/>
            <person name="Appels R."/>
            <person name="Bayer P.E."/>
            <person name="Keeble-Gagnere G."/>
            <person name="Wang J."/>
            <person name="Hirakawa H."/>
            <person name="Shirasawa K."/>
            <person name="Vercoe P."/>
            <person name="Stefanova K."/>
            <person name="Durmic Z."/>
            <person name="Nichols P."/>
            <person name="Revell C."/>
            <person name="Isobe S.N."/>
            <person name="Edwards D."/>
            <person name="Erskine W."/>
        </authorList>
    </citation>
    <scope>NUCLEOTIDE SEQUENCE [LARGE SCALE GENOMIC DNA]</scope>
    <source>
        <strain evidence="4">cv. Daliak</strain>
    </source>
</reference>
<dbReference type="InterPro" id="IPR036691">
    <property type="entry name" value="Endo/exonu/phosph_ase_sf"/>
</dbReference>
<dbReference type="SUPFAM" id="SSF56672">
    <property type="entry name" value="DNA/RNA polymerases"/>
    <property type="match status" value="1"/>
</dbReference>
<feature type="domain" description="Reverse transcriptase" evidence="1">
    <location>
        <begin position="304"/>
        <end position="585"/>
    </location>
</feature>
<evidence type="ECO:0000313" key="4">
    <source>
        <dbReference type="Proteomes" id="UP000242715"/>
    </source>
</evidence>
<dbReference type="CDD" id="cd06222">
    <property type="entry name" value="RNase_H_like"/>
    <property type="match status" value="1"/>
</dbReference>
<organism evidence="3 4">
    <name type="scientific">Trifolium subterraneum</name>
    <name type="common">Subterranean clover</name>
    <dbReference type="NCBI Taxonomy" id="3900"/>
    <lineage>
        <taxon>Eukaryota</taxon>
        <taxon>Viridiplantae</taxon>
        <taxon>Streptophyta</taxon>
        <taxon>Embryophyta</taxon>
        <taxon>Tracheophyta</taxon>
        <taxon>Spermatophyta</taxon>
        <taxon>Magnoliopsida</taxon>
        <taxon>eudicotyledons</taxon>
        <taxon>Gunneridae</taxon>
        <taxon>Pentapetalae</taxon>
        <taxon>rosids</taxon>
        <taxon>fabids</taxon>
        <taxon>Fabales</taxon>
        <taxon>Fabaceae</taxon>
        <taxon>Papilionoideae</taxon>
        <taxon>50 kb inversion clade</taxon>
        <taxon>NPAAA clade</taxon>
        <taxon>Hologalegina</taxon>
        <taxon>IRL clade</taxon>
        <taxon>Trifolieae</taxon>
        <taxon>Trifolium</taxon>
    </lineage>
</organism>
<protein>
    <recommendedName>
        <fullName evidence="5">Reverse transcriptase domain-containing protein</fullName>
    </recommendedName>
</protein>
<dbReference type="SUPFAM" id="SSF53098">
    <property type="entry name" value="Ribonuclease H-like"/>
    <property type="match status" value="1"/>
</dbReference>
<dbReference type="InterPro" id="IPR000477">
    <property type="entry name" value="RT_dom"/>
</dbReference>
<accession>A0A2Z6ND56</accession>
<dbReference type="AlphaFoldDB" id="A0A2Z6ND56"/>
<dbReference type="PROSITE" id="PS50879">
    <property type="entry name" value="RNASE_H_1"/>
    <property type="match status" value="1"/>
</dbReference>
<dbReference type="Gene3D" id="3.30.420.10">
    <property type="entry name" value="Ribonuclease H-like superfamily/Ribonuclease H"/>
    <property type="match status" value="1"/>
</dbReference>
<dbReference type="InterPro" id="IPR012337">
    <property type="entry name" value="RNaseH-like_sf"/>
</dbReference>
<dbReference type="PANTHER" id="PTHR31635:SF196">
    <property type="entry name" value="REVERSE TRANSCRIPTASE DOMAIN-CONTAINING PROTEIN-RELATED"/>
    <property type="match status" value="1"/>
</dbReference>
<feature type="domain" description="RNase H type-1" evidence="2">
    <location>
        <begin position="881"/>
        <end position="1010"/>
    </location>
</feature>
<keyword evidence="4" id="KW-1185">Reference proteome</keyword>
<dbReference type="InterPro" id="IPR043502">
    <property type="entry name" value="DNA/RNA_pol_sf"/>
</dbReference>
<dbReference type="CDD" id="cd01650">
    <property type="entry name" value="RT_nLTR_like"/>
    <property type="match status" value="1"/>
</dbReference>
<dbReference type="EMBL" id="DF973551">
    <property type="protein sequence ID" value="GAU34270.1"/>
    <property type="molecule type" value="Genomic_DNA"/>
</dbReference>
<name>A0A2Z6ND56_TRISU</name>
<dbReference type="GO" id="GO:0004523">
    <property type="term" value="F:RNA-DNA hybrid ribonuclease activity"/>
    <property type="evidence" value="ECO:0007669"/>
    <property type="project" value="InterPro"/>
</dbReference>
<dbReference type="SUPFAM" id="SSF56219">
    <property type="entry name" value="DNase I-like"/>
    <property type="match status" value="1"/>
</dbReference>